<dbReference type="PANTHER" id="PTHR35869:SF1">
    <property type="entry name" value="OUTER-MEMBRANE LIPOPROTEIN CARRIER PROTEIN"/>
    <property type="match status" value="1"/>
</dbReference>
<dbReference type="SUPFAM" id="SSF89392">
    <property type="entry name" value="Prokaryotic lipoproteins and lipoprotein localization factors"/>
    <property type="match status" value="1"/>
</dbReference>
<name>A0A9Q2FKN9_GLUJA</name>
<evidence type="ECO:0000256" key="2">
    <source>
        <dbReference type="SAM" id="SignalP"/>
    </source>
</evidence>
<dbReference type="GeneID" id="81474493"/>
<evidence type="ECO:0000313" key="3">
    <source>
        <dbReference type="EMBL" id="MBF0870653.1"/>
    </source>
</evidence>
<protein>
    <submittedName>
        <fullName evidence="3">Outer membrane lipoprotein carrier protein LolA</fullName>
    </submittedName>
</protein>
<feature type="signal peptide" evidence="2">
    <location>
        <begin position="1"/>
        <end position="20"/>
    </location>
</feature>
<evidence type="ECO:0000256" key="1">
    <source>
        <dbReference type="ARBA" id="ARBA00022729"/>
    </source>
</evidence>
<dbReference type="AlphaFoldDB" id="A0A9Q2FKN9"/>
<dbReference type="Pfam" id="PF03548">
    <property type="entry name" value="LolA"/>
    <property type="match status" value="1"/>
</dbReference>
<sequence>MKRALLTLLTLLFLSGCATSGYGHLPADQQADVHRIETYMNGVTGMRASFNQIGPDEGHSSGRFVYMPGHLRLDYVTPHIMELVAGDGHLVLDDMDSGAVTHLSLKRNPLGLLLHHPIRFDRDIQVTDVRRGQGSLQISVAEANNPSQGLLTLQFSDMDGKLSLMGLQGVDARQNRFSVSLNSVEEGVAFTPTVFTPPGG</sequence>
<dbReference type="EMBL" id="JABCQN010000003">
    <property type="protein sequence ID" value="MBF0870653.1"/>
    <property type="molecule type" value="Genomic_DNA"/>
</dbReference>
<dbReference type="Gene3D" id="2.50.20.10">
    <property type="entry name" value="Lipoprotein localisation LolA/LolB/LppX"/>
    <property type="match status" value="1"/>
</dbReference>
<reference evidence="3" key="2">
    <citation type="submission" date="2020-11" db="EMBL/GenBank/DDBJ databases">
        <title>Description of novel Gluconobacter species.</title>
        <authorList>
            <person name="Cleenwerck I."/>
            <person name="Cnockaert M."/>
            <person name="Borremans W."/>
            <person name="Wieme A.D."/>
            <person name="De Vuyst L."/>
            <person name="Vandamme P."/>
        </authorList>
    </citation>
    <scope>NUCLEOTIDE SEQUENCE</scope>
    <source>
        <strain evidence="3">R71697</strain>
    </source>
</reference>
<reference evidence="3" key="1">
    <citation type="submission" date="2020-04" db="EMBL/GenBank/DDBJ databases">
        <authorList>
            <person name="Sombolestani A."/>
        </authorList>
    </citation>
    <scope>NUCLEOTIDE SEQUENCE</scope>
    <source>
        <strain evidence="3">R71697</strain>
    </source>
</reference>
<feature type="chain" id="PRO_5040389080" evidence="2">
    <location>
        <begin position="21"/>
        <end position="200"/>
    </location>
</feature>
<dbReference type="CDD" id="cd16325">
    <property type="entry name" value="LolA"/>
    <property type="match status" value="1"/>
</dbReference>
<keyword evidence="3" id="KW-0449">Lipoprotein</keyword>
<accession>A0A9Q2FKN9</accession>
<evidence type="ECO:0000313" key="4">
    <source>
        <dbReference type="Proteomes" id="UP000661006"/>
    </source>
</evidence>
<organism evidence="3 4">
    <name type="scientific">Gluconobacter japonicus</name>
    <dbReference type="NCBI Taxonomy" id="376620"/>
    <lineage>
        <taxon>Bacteria</taxon>
        <taxon>Pseudomonadati</taxon>
        <taxon>Pseudomonadota</taxon>
        <taxon>Alphaproteobacteria</taxon>
        <taxon>Acetobacterales</taxon>
        <taxon>Acetobacteraceae</taxon>
        <taxon>Gluconobacter</taxon>
    </lineage>
</organism>
<dbReference type="InterPro" id="IPR004564">
    <property type="entry name" value="OM_lipoprot_carrier_LolA-like"/>
</dbReference>
<dbReference type="RefSeq" id="WP_061933156.1">
    <property type="nucleotide sequence ID" value="NZ_JABCQN010000003.1"/>
</dbReference>
<proteinExistence type="predicted"/>
<comment type="caution">
    <text evidence="3">The sequence shown here is derived from an EMBL/GenBank/DDBJ whole genome shotgun (WGS) entry which is preliminary data.</text>
</comment>
<gene>
    <name evidence="3" type="ORF">HKD32_07285</name>
</gene>
<dbReference type="Proteomes" id="UP000661006">
    <property type="component" value="Unassembled WGS sequence"/>
</dbReference>
<dbReference type="InterPro" id="IPR029046">
    <property type="entry name" value="LolA/LolB/LppX"/>
</dbReference>
<keyword evidence="1 2" id="KW-0732">Signal</keyword>
<dbReference type="PANTHER" id="PTHR35869">
    <property type="entry name" value="OUTER-MEMBRANE LIPOPROTEIN CARRIER PROTEIN"/>
    <property type="match status" value="1"/>
</dbReference>
<dbReference type="PROSITE" id="PS51257">
    <property type="entry name" value="PROKAR_LIPOPROTEIN"/>
    <property type="match status" value="1"/>
</dbReference>